<sequence>MVSAWDGLLLGALAEPKATASDKVTEKDMVVLWWGGSCLGKTEGT</sequence>
<accession>A0A6J4KKP6</accession>
<gene>
    <name evidence="1" type="ORF">AVDCRST_MAG89-916</name>
</gene>
<proteinExistence type="predicted"/>
<organism evidence="1">
    <name type="scientific">uncultured Gemmatimonadota bacterium</name>
    <dbReference type="NCBI Taxonomy" id="203437"/>
    <lineage>
        <taxon>Bacteria</taxon>
        <taxon>Pseudomonadati</taxon>
        <taxon>Gemmatimonadota</taxon>
        <taxon>environmental samples</taxon>
    </lineage>
</organism>
<evidence type="ECO:0000313" key="1">
    <source>
        <dbReference type="EMBL" id="CAA9307777.1"/>
    </source>
</evidence>
<reference evidence="1" key="1">
    <citation type="submission" date="2020-02" db="EMBL/GenBank/DDBJ databases">
        <authorList>
            <person name="Meier V. D."/>
        </authorList>
    </citation>
    <scope>NUCLEOTIDE SEQUENCE</scope>
    <source>
        <strain evidence="1">AVDCRST_MAG89</strain>
    </source>
</reference>
<dbReference type="AlphaFoldDB" id="A0A6J4KKP6"/>
<name>A0A6J4KKP6_9BACT</name>
<dbReference type="EMBL" id="CADCTV010000201">
    <property type="protein sequence ID" value="CAA9307777.1"/>
    <property type="molecule type" value="Genomic_DNA"/>
</dbReference>
<protein>
    <submittedName>
        <fullName evidence="1">Uncharacterized protein</fullName>
    </submittedName>
</protein>